<accession>A0AAD7B720</accession>
<feature type="region of interest" description="Disordered" evidence="1">
    <location>
        <begin position="172"/>
        <end position="209"/>
    </location>
</feature>
<proteinExistence type="predicted"/>
<organism evidence="2 3">
    <name type="scientific">Roridomyces roridus</name>
    <dbReference type="NCBI Taxonomy" id="1738132"/>
    <lineage>
        <taxon>Eukaryota</taxon>
        <taxon>Fungi</taxon>
        <taxon>Dikarya</taxon>
        <taxon>Basidiomycota</taxon>
        <taxon>Agaricomycotina</taxon>
        <taxon>Agaricomycetes</taxon>
        <taxon>Agaricomycetidae</taxon>
        <taxon>Agaricales</taxon>
        <taxon>Marasmiineae</taxon>
        <taxon>Mycenaceae</taxon>
        <taxon>Roridomyces</taxon>
    </lineage>
</organism>
<feature type="compositionally biased region" description="Low complexity" evidence="1">
    <location>
        <begin position="113"/>
        <end position="129"/>
    </location>
</feature>
<dbReference type="EMBL" id="JARKIF010000031">
    <property type="protein sequence ID" value="KAJ7612139.1"/>
    <property type="molecule type" value="Genomic_DNA"/>
</dbReference>
<feature type="compositionally biased region" description="Basic and acidic residues" evidence="1">
    <location>
        <begin position="130"/>
        <end position="139"/>
    </location>
</feature>
<evidence type="ECO:0000256" key="1">
    <source>
        <dbReference type="SAM" id="MobiDB-lite"/>
    </source>
</evidence>
<keyword evidence="3" id="KW-1185">Reference proteome</keyword>
<dbReference type="AlphaFoldDB" id="A0AAD7B720"/>
<name>A0AAD7B720_9AGAR</name>
<comment type="caution">
    <text evidence="2">The sequence shown here is derived from an EMBL/GenBank/DDBJ whole genome shotgun (WGS) entry which is preliminary data.</text>
</comment>
<protein>
    <submittedName>
        <fullName evidence="2">Uncharacterized protein</fullName>
    </submittedName>
</protein>
<reference evidence="2" key="1">
    <citation type="submission" date="2023-03" db="EMBL/GenBank/DDBJ databases">
        <title>Massive genome expansion in bonnet fungi (Mycena s.s.) driven by repeated elements and novel gene families across ecological guilds.</title>
        <authorList>
            <consortium name="Lawrence Berkeley National Laboratory"/>
            <person name="Harder C.B."/>
            <person name="Miyauchi S."/>
            <person name="Viragh M."/>
            <person name="Kuo A."/>
            <person name="Thoen E."/>
            <person name="Andreopoulos B."/>
            <person name="Lu D."/>
            <person name="Skrede I."/>
            <person name="Drula E."/>
            <person name="Henrissat B."/>
            <person name="Morin E."/>
            <person name="Kohler A."/>
            <person name="Barry K."/>
            <person name="LaButti K."/>
            <person name="Morin E."/>
            <person name="Salamov A."/>
            <person name="Lipzen A."/>
            <person name="Mereny Z."/>
            <person name="Hegedus B."/>
            <person name="Baldrian P."/>
            <person name="Stursova M."/>
            <person name="Weitz H."/>
            <person name="Taylor A."/>
            <person name="Grigoriev I.V."/>
            <person name="Nagy L.G."/>
            <person name="Martin F."/>
            <person name="Kauserud H."/>
        </authorList>
    </citation>
    <scope>NUCLEOTIDE SEQUENCE</scope>
    <source>
        <strain evidence="2">9284</strain>
    </source>
</reference>
<evidence type="ECO:0000313" key="3">
    <source>
        <dbReference type="Proteomes" id="UP001221142"/>
    </source>
</evidence>
<gene>
    <name evidence="2" type="ORF">FB45DRAFT_307688</name>
</gene>
<feature type="region of interest" description="Disordered" evidence="1">
    <location>
        <begin position="101"/>
        <end position="160"/>
    </location>
</feature>
<dbReference type="Proteomes" id="UP001221142">
    <property type="component" value="Unassembled WGS sequence"/>
</dbReference>
<feature type="compositionally biased region" description="Basic and acidic residues" evidence="1">
    <location>
        <begin position="176"/>
        <end position="193"/>
    </location>
</feature>
<evidence type="ECO:0000313" key="2">
    <source>
        <dbReference type="EMBL" id="KAJ7612139.1"/>
    </source>
</evidence>
<sequence length="231" mass="25466">MSSCVALSKFSKFSSVSKTPFLCPIFPCYLLRLAIAKSRQLLPSFFPFSAVTLQSSLCHQARRPRPPAPRQCIPGRSTGVQTIDPSWARLYHISSTRPLHFPSGQIEQAGVGSSSMDTTPPRTTTSSRVPRSECADTRRGVGSNGEPESAHPSAQLRPADEQRYEQLMRVLGRRLGRPDGSDVSRIERAKFGRQDGGGGREIPPTYEESGASYVCRCTRLQREVTPKVMRA</sequence>